<accession>A0A8T0F8R2</accession>
<name>A0A8T0F8R2_ARGBR</name>
<dbReference type="Proteomes" id="UP000807504">
    <property type="component" value="Unassembled WGS sequence"/>
</dbReference>
<gene>
    <name evidence="1" type="ORF">HNY73_011313</name>
</gene>
<comment type="caution">
    <text evidence="1">The sequence shown here is derived from an EMBL/GenBank/DDBJ whole genome shotgun (WGS) entry which is preliminary data.</text>
</comment>
<evidence type="ECO:0000313" key="2">
    <source>
        <dbReference type="Proteomes" id="UP000807504"/>
    </source>
</evidence>
<dbReference type="AlphaFoldDB" id="A0A8T0F8R2"/>
<sequence length="83" mass="9930">MDKDQNQFGVFRENRNQLDALMFIKVNLDANTMCNKYFFTAKTQRTTPRRHIEVTARQMLQMELELQSDEDYEEAYMDSSKLP</sequence>
<evidence type="ECO:0000313" key="1">
    <source>
        <dbReference type="EMBL" id="KAF8785809.1"/>
    </source>
</evidence>
<dbReference type="EMBL" id="JABXBU010000030">
    <property type="protein sequence ID" value="KAF8785809.1"/>
    <property type="molecule type" value="Genomic_DNA"/>
</dbReference>
<keyword evidence="2" id="KW-1185">Reference proteome</keyword>
<proteinExistence type="predicted"/>
<organism evidence="1 2">
    <name type="scientific">Argiope bruennichi</name>
    <name type="common">Wasp spider</name>
    <name type="synonym">Aranea bruennichi</name>
    <dbReference type="NCBI Taxonomy" id="94029"/>
    <lineage>
        <taxon>Eukaryota</taxon>
        <taxon>Metazoa</taxon>
        <taxon>Ecdysozoa</taxon>
        <taxon>Arthropoda</taxon>
        <taxon>Chelicerata</taxon>
        <taxon>Arachnida</taxon>
        <taxon>Araneae</taxon>
        <taxon>Araneomorphae</taxon>
        <taxon>Entelegynae</taxon>
        <taxon>Araneoidea</taxon>
        <taxon>Araneidae</taxon>
        <taxon>Argiope</taxon>
    </lineage>
</organism>
<reference evidence="1" key="1">
    <citation type="journal article" date="2020" name="bioRxiv">
        <title>Chromosome-level reference genome of the European wasp spider Argiope bruennichi: a resource for studies on range expansion and evolutionary adaptation.</title>
        <authorList>
            <person name="Sheffer M.M."/>
            <person name="Hoppe A."/>
            <person name="Krehenwinkel H."/>
            <person name="Uhl G."/>
            <person name="Kuss A.W."/>
            <person name="Jensen L."/>
            <person name="Jensen C."/>
            <person name="Gillespie R.G."/>
            <person name="Hoff K.J."/>
            <person name="Prost S."/>
        </authorList>
    </citation>
    <scope>NUCLEOTIDE SEQUENCE</scope>
</reference>
<reference evidence="1" key="2">
    <citation type="submission" date="2020-06" db="EMBL/GenBank/DDBJ databases">
        <authorList>
            <person name="Sheffer M."/>
        </authorList>
    </citation>
    <scope>NUCLEOTIDE SEQUENCE</scope>
</reference>
<protein>
    <submittedName>
        <fullName evidence="1">Uncharacterized protein</fullName>
    </submittedName>
</protein>